<reference evidence="2 3" key="1">
    <citation type="submission" date="2018-10" db="EMBL/GenBank/DDBJ databases">
        <title>Genome sequencing of Pedobacter jejuensis TNB23.</title>
        <authorList>
            <person name="Cho Y.-J."/>
            <person name="Cho A."/>
            <person name="Kim O.-S."/>
        </authorList>
    </citation>
    <scope>NUCLEOTIDE SEQUENCE [LARGE SCALE GENOMIC DNA]</scope>
    <source>
        <strain evidence="2 3">TNB23</strain>
    </source>
</reference>
<name>A0A3N0BLL8_9SPHI</name>
<evidence type="ECO:0000313" key="2">
    <source>
        <dbReference type="EMBL" id="RNL49649.1"/>
    </source>
</evidence>
<dbReference type="Proteomes" id="UP000274046">
    <property type="component" value="Unassembled WGS sequence"/>
</dbReference>
<keyword evidence="3" id="KW-1185">Reference proteome</keyword>
<feature type="domain" description="Knr4/Smi1-like" evidence="1">
    <location>
        <begin position="34"/>
        <end position="99"/>
    </location>
</feature>
<dbReference type="InterPro" id="IPR037883">
    <property type="entry name" value="Knr4/Smi1-like_sf"/>
</dbReference>
<dbReference type="SUPFAM" id="SSF160631">
    <property type="entry name" value="SMI1/KNR4-like"/>
    <property type="match status" value="1"/>
</dbReference>
<dbReference type="InterPro" id="IPR018958">
    <property type="entry name" value="Knr4/Smi1-like_dom"/>
</dbReference>
<dbReference type="SMART" id="SM00860">
    <property type="entry name" value="SMI1_KNR4"/>
    <property type="match status" value="1"/>
</dbReference>
<evidence type="ECO:0000259" key="1">
    <source>
        <dbReference type="SMART" id="SM00860"/>
    </source>
</evidence>
<gene>
    <name evidence="2" type="ORF">D7004_19750</name>
</gene>
<dbReference type="Gene3D" id="3.40.1580.10">
    <property type="entry name" value="SMI1/KNR4-like"/>
    <property type="match status" value="1"/>
</dbReference>
<dbReference type="Pfam" id="PF09346">
    <property type="entry name" value="SMI1_KNR4"/>
    <property type="match status" value="1"/>
</dbReference>
<evidence type="ECO:0000313" key="3">
    <source>
        <dbReference type="Proteomes" id="UP000274046"/>
    </source>
</evidence>
<protein>
    <submittedName>
        <fullName evidence="2">SMI1/KNR4 family protein</fullName>
    </submittedName>
</protein>
<dbReference type="OrthoDB" id="646254at2"/>
<dbReference type="AlphaFoldDB" id="A0A3N0BLL8"/>
<dbReference type="EMBL" id="RBEE01000045">
    <property type="protein sequence ID" value="RNL49649.1"/>
    <property type="molecule type" value="Genomic_DNA"/>
</dbReference>
<accession>A0A3N0BLL8</accession>
<proteinExistence type="predicted"/>
<comment type="caution">
    <text evidence="2">The sequence shown here is derived from an EMBL/GenBank/DDBJ whole genome shotgun (WGS) entry which is preliminary data.</text>
</comment>
<dbReference type="RefSeq" id="WP_123207550.1">
    <property type="nucleotide sequence ID" value="NZ_RBEE01000045.1"/>
</dbReference>
<sequence>MKKILKKISETAIRQGVFTFTDDQKKSKWLGNEPATKDEIKQAEDRLGLELPADYKAFLSIANGFASPNEHVEPSFVKVNEIGFLKDIDPKIIEDWLVHDESFDIVVQLSRSILVGGINEEQYFLLIPPIIENTDWKYWKFATWIPGEDDYEGLENYFINVLDFLAPES</sequence>
<organism evidence="2 3">
    <name type="scientific">Pedobacter jejuensis</name>
    <dbReference type="NCBI Taxonomy" id="1268550"/>
    <lineage>
        <taxon>Bacteria</taxon>
        <taxon>Pseudomonadati</taxon>
        <taxon>Bacteroidota</taxon>
        <taxon>Sphingobacteriia</taxon>
        <taxon>Sphingobacteriales</taxon>
        <taxon>Sphingobacteriaceae</taxon>
        <taxon>Pedobacter</taxon>
    </lineage>
</organism>